<dbReference type="CDD" id="cd00279">
    <property type="entry name" value="YlxR"/>
    <property type="match status" value="1"/>
</dbReference>
<dbReference type="eggNOG" id="COG2740">
    <property type="taxonomic scope" value="Bacteria"/>
</dbReference>
<dbReference type="OrthoDB" id="5244965at2"/>
<dbReference type="STRING" id="469371.Tbis_1060"/>
<dbReference type="Proteomes" id="UP000006640">
    <property type="component" value="Chromosome"/>
</dbReference>
<dbReference type="RefSeq" id="WP_013131315.1">
    <property type="nucleotide sequence ID" value="NC_014165.1"/>
</dbReference>
<sequence>MSRQGKLERSGRTAPLRTCVGCRVRTVKSELLRTVVVEGAVVPDPRGRLPGRGASLHPSLRCLELAERRKAFPRAFRVEGPLELGALRVYLEGLDVG</sequence>
<dbReference type="Pfam" id="PF04296">
    <property type="entry name" value="YlxR"/>
    <property type="match status" value="1"/>
</dbReference>
<dbReference type="AlphaFoldDB" id="D6Y7W3"/>
<name>D6Y7W3_THEBD</name>
<reference evidence="2 3" key="1">
    <citation type="submission" date="2010-01" db="EMBL/GenBank/DDBJ databases">
        <title>The complete genome of Thermobispora bispora DSM 43833.</title>
        <authorList>
            <consortium name="US DOE Joint Genome Institute (JGI-PGF)"/>
            <person name="Lucas S."/>
            <person name="Copeland A."/>
            <person name="Lapidus A."/>
            <person name="Glavina del Rio T."/>
            <person name="Dalin E."/>
            <person name="Tice H."/>
            <person name="Bruce D."/>
            <person name="Goodwin L."/>
            <person name="Pitluck S."/>
            <person name="Kyrpides N."/>
            <person name="Mavromatis K."/>
            <person name="Ivanova N."/>
            <person name="Mikhailova N."/>
            <person name="Chertkov O."/>
            <person name="Brettin T."/>
            <person name="Detter J.C."/>
            <person name="Han C."/>
            <person name="Larimer F."/>
            <person name="Land M."/>
            <person name="Hauser L."/>
            <person name="Markowitz V."/>
            <person name="Cheng J.-F."/>
            <person name="Hugenholtz P."/>
            <person name="Woyke T."/>
            <person name="Wu D."/>
            <person name="Jando M."/>
            <person name="Schneider S."/>
            <person name="Klenk H.-P."/>
            <person name="Eisen J.A."/>
        </authorList>
    </citation>
    <scope>NUCLEOTIDE SEQUENCE [LARGE SCALE GENOMIC DNA]</scope>
    <source>
        <strain evidence="3">ATCC 19993 / DSM 43833 / CBS 139.67 / JCM 10125 / KCTC 9307 / NBRC 14880 / R51</strain>
    </source>
</reference>
<keyword evidence="3" id="KW-1185">Reference proteome</keyword>
<protein>
    <recommendedName>
        <fullName evidence="1">YlxR domain-containing protein</fullName>
    </recommendedName>
</protein>
<dbReference type="InterPro" id="IPR007393">
    <property type="entry name" value="YlxR_dom"/>
</dbReference>
<proteinExistence type="predicted"/>
<dbReference type="KEGG" id="tbi:Tbis_1060"/>
<evidence type="ECO:0000313" key="2">
    <source>
        <dbReference type="EMBL" id="ADG87782.1"/>
    </source>
</evidence>
<feature type="domain" description="YlxR" evidence="1">
    <location>
        <begin position="17"/>
        <end position="81"/>
    </location>
</feature>
<dbReference type="InterPro" id="IPR035931">
    <property type="entry name" value="YlxR-like_sf"/>
</dbReference>
<dbReference type="PANTHER" id="PTHR34215">
    <property type="entry name" value="BLL0784 PROTEIN"/>
    <property type="match status" value="1"/>
</dbReference>
<gene>
    <name evidence="2" type="ordered locus">Tbis_1060</name>
</gene>
<dbReference type="InterPro" id="IPR037465">
    <property type="entry name" value="YlxR"/>
</dbReference>
<organism evidence="2 3">
    <name type="scientific">Thermobispora bispora (strain ATCC 19993 / DSM 43833 / CBS 139.67 / JCM 10125 / KCTC 9307 / NBRC 14880 / R51)</name>
    <dbReference type="NCBI Taxonomy" id="469371"/>
    <lineage>
        <taxon>Bacteria</taxon>
        <taxon>Bacillati</taxon>
        <taxon>Actinomycetota</taxon>
        <taxon>Actinomycetes</taxon>
        <taxon>Streptosporangiales</taxon>
        <taxon>Streptosporangiaceae</taxon>
        <taxon>Thermobispora</taxon>
    </lineage>
</organism>
<accession>D6Y7W3</accession>
<dbReference type="EMBL" id="CP001874">
    <property type="protein sequence ID" value="ADG87782.1"/>
    <property type="molecule type" value="Genomic_DNA"/>
</dbReference>
<dbReference type="SUPFAM" id="SSF64376">
    <property type="entry name" value="YlxR-like"/>
    <property type="match status" value="1"/>
</dbReference>
<dbReference type="Gene3D" id="3.30.1230.10">
    <property type="entry name" value="YlxR-like"/>
    <property type="match status" value="1"/>
</dbReference>
<dbReference type="HOGENOM" id="CLU_147970_0_0_11"/>
<dbReference type="PANTHER" id="PTHR34215:SF1">
    <property type="entry name" value="YLXR DOMAIN-CONTAINING PROTEIN"/>
    <property type="match status" value="1"/>
</dbReference>
<evidence type="ECO:0000259" key="1">
    <source>
        <dbReference type="Pfam" id="PF04296"/>
    </source>
</evidence>
<evidence type="ECO:0000313" key="3">
    <source>
        <dbReference type="Proteomes" id="UP000006640"/>
    </source>
</evidence>